<dbReference type="Proteomes" id="UP000542674">
    <property type="component" value="Unassembled WGS sequence"/>
</dbReference>
<dbReference type="InterPro" id="IPR036249">
    <property type="entry name" value="Thioredoxin-like_sf"/>
</dbReference>
<sequence length="106" mass="11558">MTVCRGCCCGTVKKYPDYDHDDQLARLRALADRSGGTVTVRTADCLDVCESSNVIVVKRPGEKPVWFGLVLHDAVLSDLEDWLETGGPLPELLELNLIRGRLGSAS</sequence>
<evidence type="ECO:0000313" key="1">
    <source>
        <dbReference type="EMBL" id="MBB4967871.1"/>
    </source>
</evidence>
<dbReference type="RefSeq" id="WP_184672904.1">
    <property type="nucleotide sequence ID" value="NZ_BAABAI010000016.1"/>
</dbReference>
<name>A0A7W7T7R8_9PSEU</name>
<comment type="caution">
    <text evidence="1">The sequence shown here is derived from an EMBL/GenBank/DDBJ whole genome shotgun (WGS) entry which is preliminary data.</text>
</comment>
<dbReference type="AlphaFoldDB" id="A0A7W7T7R8"/>
<organism evidence="1 2">
    <name type="scientific">Saccharothrix violaceirubra</name>
    <dbReference type="NCBI Taxonomy" id="413306"/>
    <lineage>
        <taxon>Bacteria</taxon>
        <taxon>Bacillati</taxon>
        <taxon>Actinomycetota</taxon>
        <taxon>Actinomycetes</taxon>
        <taxon>Pseudonocardiales</taxon>
        <taxon>Pseudonocardiaceae</taxon>
        <taxon>Saccharothrix</taxon>
    </lineage>
</organism>
<gene>
    <name evidence="1" type="ORF">F4559_005230</name>
</gene>
<keyword evidence="2" id="KW-1185">Reference proteome</keyword>
<reference evidence="1 2" key="1">
    <citation type="submission" date="2020-08" db="EMBL/GenBank/DDBJ databases">
        <title>Sequencing the genomes of 1000 actinobacteria strains.</title>
        <authorList>
            <person name="Klenk H.-P."/>
        </authorList>
    </citation>
    <scope>NUCLEOTIDE SEQUENCE [LARGE SCALE GENOMIC DNA]</scope>
    <source>
        <strain evidence="1 2">DSM 45084</strain>
    </source>
</reference>
<proteinExistence type="predicted"/>
<dbReference type="EMBL" id="JACHJS010000001">
    <property type="protein sequence ID" value="MBB4967871.1"/>
    <property type="molecule type" value="Genomic_DNA"/>
</dbReference>
<dbReference type="SUPFAM" id="SSF52833">
    <property type="entry name" value="Thioredoxin-like"/>
    <property type="match status" value="1"/>
</dbReference>
<accession>A0A7W7T7R8</accession>
<evidence type="ECO:0000313" key="2">
    <source>
        <dbReference type="Proteomes" id="UP000542674"/>
    </source>
</evidence>
<protein>
    <submittedName>
        <fullName evidence="1">(2Fe-2S) ferredoxin</fullName>
    </submittedName>
</protein>